<keyword evidence="7" id="KW-0539">Nucleus</keyword>
<keyword evidence="2" id="KW-0678">Repressor</keyword>
<keyword evidence="5 9" id="KW-0863">Zinc-finger</keyword>
<dbReference type="EMBL" id="JAIXMP010000007">
    <property type="protein sequence ID" value="KAI9270554.1"/>
    <property type="molecule type" value="Genomic_DNA"/>
</dbReference>
<feature type="compositionally biased region" description="Basic and acidic residues" evidence="10">
    <location>
        <begin position="554"/>
        <end position="584"/>
    </location>
</feature>
<keyword evidence="4" id="KW-0677">Repeat</keyword>
<keyword evidence="13" id="KW-1185">Reference proteome</keyword>
<dbReference type="SUPFAM" id="SSF57667">
    <property type="entry name" value="beta-beta-alpha zinc fingers"/>
    <property type="match status" value="2"/>
</dbReference>
<evidence type="ECO:0000256" key="2">
    <source>
        <dbReference type="ARBA" id="ARBA00022491"/>
    </source>
</evidence>
<keyword evidence="3" id="KW-0479">Metal-binding</keyword>
<dbReference type="PROSITE" id="PS00028">
    <property type="entry name" value="ZINC_FINGER_C2H2_1"/>
    <property type="match status" value="2"/>
</dbReference>
<dbReference type="Proteomes" id="UP001209540">
    <property type="component" value="Unassembled WGS sequence"/>
</dbReference>
<feature type="compositionally biased region" description="Acidic residues" evidence="10">
    <location>
        <begin position="194"/>
        <end position="208"/>
    </location>
</feature>
<feature type="domain" description="C2H2-type" evidence="11">
    <location>
        <begin position="6"/>
        <end position="36"/>
    </location>
</feature>
<gene>
    <name evidence="12" type="ORF">BDA99DRAFT_502115</name>
</gene>
<evidence type="ECO:0000256" key="6">
    <source>
        <dbReference type="ARBA" id="ARBA00022833"/>
    </source>
</evidence>
<comment type="subcellular location">
    <subcellularLocation>
        <location evidence="1">Nucleus</location>
    </subcellularLocation>
</comment>
<name>A0AAD5PGU8_9FUNG</name>
<evidence type="ECO:0000256" key="4">
    <source>
        <dbReference type="ARBA" id="ARBA00022737"/>
    </source>
</evidence>
<comment type="similarity">
    <text evidence="8">Belongs to the pacC/RIM101 family.</text>
</comment>
<comment type="caution">
    <text evidence="12">The sequence shown here is derived from an EMBL/GenBank/DDBJ whole genome shotgun (WGS) entry which is preliminary data.</text>
</comment>
<evidence type="ECO:0000256" key="5">
    <source>
        <dbReference type="ARBA" id="ARBA00022771"/>
    </source>
</evidence>
<reference evidence="12" key="1">
    <citation type="journal article" date="2022" name="IScience">
        <title>Evolution of zygomycete secretomes and the origins of terrestrial fungal ecologies.</title>
        <authorList>
            <person name="Chang Y."/>
            <person name="Wang Y."/>
            <person name="Mondo S."/>
            <person name="Ahrendt S."/>
            <person name="Andreopoulos W."/>
            <person name="Barry K."/>
            <person name="Beard J."/>
            <person name="Benny G.L."/>
            <person name="Blankenship S."/>
            <person name="Bonito G."/>
            <person name="Cuomo C."/>
            <person name="Desiro A."/>
            <person name="Gervers K.A."/>
            <person name="Hundley H."/>
            <person name="Kuo A."/>
            <person name="LaButti K."/>
            <person name="Lang B.F."/>
            <person name="Lipzen A."/>
            <person name="O'Donnell K."/>
            <person name="Pangilinan J."/>
            <person name="Reynolds N."/>
            <person name="Sandor L."/>
            <person name="Smith M.E."/>
            <person name="Tsang A."/>
            <person name="Grigoriev I.V."/>
            <person name="Stajich J.E."/>
            <person name="Spatafora J.W."/>
        </authorList>
    </citation>
    <scope>NUCLEOTIDE SEQUENCE</scope>
    <source>
        <strain evidence="12">RSA 2281</strain>
    </source>
</reference>
<sequence>MPRSRYSCRWLDCDQFFDNAELLFDHLCDEHIGRKSTNNLCLECCWNNCGTRAAKRDHLTSHLRVHLPLKPHRCPTCKKAFKRPQDLKKHERIHTIEHKASLLSNQPGYKPVRRRRNTQQKTATGTNVAQMSKPSITMTPPPSNVQSHSVSTTTSTTRDDYTDPGYFSEMLTGSSPSSYRGSANSSSSYHPATETEDDDDDYEDEDENDHTLVPRRMNHTNNINNMNNNMSFKMKTSIGLSYEPMTSSTSPEQINALPTMINNNNNPLQSFLYDAIQAKSLSPDYDTEMMERLDSVSQELQRQSSSENWTPPVNDPNDINALQNWLEQLSANIQTDACLYPEITSPAGSGSTTMPSNSNFDSELYPSFDMYKYQQQQQQQQQLQHSMETIPDWKAMMMTCSDNPLAASILDQHSSKLPPSVHSENTASSNENAPSTIGANFWTPGNSAEVDIQPIDDDSAVPSEAIEFESPPPMIYSKPQPLHLFESSREESEVVAKQNIRSTALRNDKRSMMHMLNVFTAPSTEPATTKATESTTCKEEKVSTPPASTESDDALVKEEKETTKEVEKTPEKKVLDDDKYDDNKPVVVPPYTPSMASSEKKRAISRHSITQLLFSQIADEKPMVPNERLRDIKKSKENNSNKTGSSPYAEVTDKLRNLSVNDTSSAEQCARERHAAIVDRLWDAVLRAKQMQNKNVEKSSVSSSSSSSKIDTTSPSSSSTSAKGYLGKKTSSTGLRGTSSSSTSRHYQDTRNRLVSV</sequence>
<dbReference type="PROSITE" id="PS50157">
    <property type="entry name" value="ZINC_FINGER_C2H2_2"/>
    <property type="match status" value="3"/>
</dbReference>
<protein>
    <recommendedName>
        <fullName evidence="11">C2H2-type domain-containing protein</fullName>
    </recommendedName>
</protein>
<dbReference type="InterPro" id="IPR013087">
    <property type="entry name" value="Znf_C2H2_type"/>
</dbReference>
<feature type="compositionally biased region" description="Low complexity" evidence="10">
    <location>
        <begin position="699"/>
        <end position="721"/>
    </location>
</feature>
<dbReference type="FunFam" id="3.30.160.60:FF:002343">
    <property type="entry name" value="Zinc finger protein 33A"/>
    <property type="match status" value="1"/>
</dbReference>
<reference evidence="12" key="2">
    <citation type="submission" date="2023-02" db="EMBL/GenBank/DDBJ databases">
        <authorList>
            <consortium name="DOE Joint Genome Institute"/>
            <person name="Mondo S.J."/>
            <person name="Chang Y."/>
            <person name="Wang Y."/>
            <person name="Ahrendt S."/>
            <person name="Andreopoulos W."/>
            <person name="Barry K."/>
            <person name="Beard J."/>
            <person name="Benny G.L."/>
            <person name="Blankenship S."/>
            <person name="Bonito G."/>
            <person name="Cuomo C."/>
            <person name="Desiro A."/>
            <person name="Gervers K.A."/>
            <person name="Hundley H."/>
            <person name="Kuo A."/>
            <person name="LaButti K."/>
            <person name="Lang B.F."/>
            <person name="Lipzen A."/>
            <person name="O'Donnell K."/>
            <person name="Pangilinan J."/>
            <person name="Reynolds N."/>
            <person name="Sandor L."/>
            <person name="Smith M.W."/>
            <person name="Tsang A."/>
            <person name="Grigoriev I.V."/>
            <person name="Stajich J.E."/>
            <person name="Spatafora J.W."/>
        </authorList>
    </citation>
    <scope>NUCLEOTIDE SEQUENCE</scope>
    <source>
        <strain evidence="12">RSA 2281</strain>
    </source>
</reference>
<feature type="region of interest" description="Disordered" evidence="10">
    <location>
        <begin position="692"/>
        <end position="757"/>
    </location>
</feature>
<feature type="compositionally biased region" description="Polar residues" evidence="10">
    <location>
        <begin position="523"/>
        <end position="535"/>
    </location>
</feature>
<proteinExistence type="inferred from homology"/>
<dbReference type="Pfam" id="PF00096">
    <property type="entry name" value="zf-C2H2"/>
    <property type="match status" value="1"/>
</dbReference>
<feature type="compositionally biased region" description="Low complexity" evidence="10">
    <location>
        <begin position="730"/>
        <end position="745"/>
    </location>
</feature>
<evidence type="ECO:0000256" key="9">
    <source>
        <dbReference type="PROSITE-ProRule" id="PRU00042"/>
    </source>
</evidence>
<evidence type="ECO:0000256" key="7">
    <source>
        <dbReference type="ARBA" id="ARBA00023242"/>
    </source>
</evidence>
<dbReference type="InterPro" id="IPR036236">
    <property type="entry name" value="Znf_C2H2_sf"/>
</dbReference>
<feature type="compositionally biased region" description="Low complexity" evidence="10">
    <location>
        <begin position="174"/>
        <end position="188"/>
    </location>
</feature>
<feature type="compositionally biased region" description="Polar residues" evidence="10">
    <location>
        <begin position="119"/>
        <end position="138"/>
    </location>
</feature>
<dbReference type="InterPro" id="IPR050806">
    <property type="entry name" value="pacC/RIM101"/>
</dbReference>
<organism evidence="12 13">
    <name type="scientific">Phascolomyces articulosus</name>
    <dbReference type="NCBI Taxonomy" id="60185"/>
    <lineage>
        <taxon>Eukaryota</taxon>
        <taxon>Fungi</taxon>
        <taxon>Fungi incertae sedis</taxon>
        <taxon>Mucoromycota</taxon>
        <taxon>Mucoromycotina</taxon>
        <taxon>Mucoromycetes</taxon>
        <taxon>Mucorales</taxon>
        <taxon>Lichtheimiaceae</taxon>
        <taxon>Phascolomyces</taxon>
    </lineage>
</organism>
<evidence type="ECO:0000313" key="13">
    <source>
        <dbReference type="Proteomes" id="UP001209540"/>
    </source>
</evidence>
<keyword evidence="6" id="KW-0862">Zinc</keyword>
<dbReference type="GO" id="GO:0005634">
    <property type="term" value="C:nucleus"/>
    <property type="evidence" value="ECO:0007669"/>
    <property type="project" value="UniProtKB-SubCell"/>
</dbReference>
<evidence type="ECO:0000256" key="10">
    <source>
        <dbReference type="SAM" id="MobiDB-lite"/>
    </source>
</evidence>
<evidence type="ECO:0000256" key="8">
    <source>
        <dbReference type="ARBA" id="ARBA00038089"/>
    </source>
</evidence>
<feature type="region of interest" description="Disordered" evidence="10">
    <location>
        <begin position="105"/>
        <end position="212"/>
    </location>
</feature>
<dbReference type="SMART" id="SM00355">
    <property type="entry name" value="ZnF_C2H2"/>
    <property type="match status" value="3"/>
</dbReference>
<feature type="domain" description="C2H2-type" evidence="11">
    <location>
        <begin position="72"/>
        <end position="99"/>
    </location>
</feature>
<dbReference type="PANTHER" id="PTHR47257">
    <property type="entry name" value="PH-RESPONSE TRANSCRIPTION FACTOR PACC/RIM101"/>
    <property type="match status" value="1"/>
</dbReference>
<feature type="region of interest" description="Disordered" evidence="10">
    <location>
        <begin position="631"/>
        <end position="654"/>
    </location>
</feature>
<feature type="compositionally biased region" description="Low complexity" evidence="10">
    <location>
        <begin position="144"/>
        <end position="156"/>
    </location>
</feature>
<dbReference type="Gene3D" id="3.30.160.60">
    <property type="entry name" value="Classic Zinc Finger"/>
    <property type="match status" value="2"/>
</dbReference>
<evidence type="ECO:0000313" key="12">
    <source>
        <dbReference type="EMBL" id="KAI9270554.1"/>
    </source>
</evidence>
<feature type="compositionally biased region" description="Basic and acidic residues" evidence="10">
    <location>
        <begin position="746"/>
        <end position="757"/>
    </location>
</feature>
<evidence type="ECO:0000256" key="1">
    <source>
        <dbReference type="ARBA" id="ARBA00004123"/>
    </source>
</evidence>
<feature type="domain" description="C2H2-type" evidence="11">
    <location>
        <begin position="42"/>
        <end position="71"/>
    </location>
</feature>
<dbReference type="AlphaFoldDB" id="A0AAD5PGU8"/>
<evidence type="ECO:0000259" key="11">
    <source>
        <dbReference type="PROSITE" id="PS50157"/>
    </source>
</evidence>
<accession>A0AAD5PGU8</accession>
<evidence type="ECO:0000256" key="3">
    <source>
        <dbReference type="ARBA" id="ARBA00022723"/>
    </source>
</evidence>
<dbReference type="GO" id="GO:0008270">
    <property type="term" value="F:zinc ion binding"/>
    <property type="evidence" value="ECO:0007669"/>
    <property type="project" value="UniProtKB-KW"/>
</dbReference>
<dbReference type="PANTHER" id="PTHR47257:SF1">
    <property type="entry name" value="PH-RESPONSE TRANSCRIPTION FACTOR PACC_RIM101"/>
    <property type="match status" value="1"/>
</dbReference>
<feature type="region of interest" description="Disordered" evidence="10">
    <location>
        <begin position="523"/>
        <end position="601"/>
    </location>
</feature>